<dbReference type="RefSeq" id="WP_106682377.1">
    <property type="nucleotide sequence ID" value="NZ_CP027667.1"/>
</dbReference>
<dbReference type="GO" id="GO:0003908">
    <property type="term" value="F:methylated-DNA-[protein]-cysteine S-methyltransferase activity"/>
    <property type="evidence" value="ECO:0007669"/>
    <property type="project" value="UniProtKB-UniRule"/>
</dbReference>
<dbReference type="InterPro" id="IPR014048">
    <property type="entry name" value="MethylDNA_cys_MeTrfase_DNA-bd"/>
</dbReference>
<keyword evidence="13" id="KW-1185">Reference proteome</keyword>
<keyword evidence="6 9" id="KW-0227">DNA damage</keyword>
<dbReference type="PANTHER" id="PTHR10815:SF5">
    <property type="entry name" value="METHYLATED-DNA--PROTEIN-CYSTEINE METHYLTRANSFERASE"/>
    <property type="match status" value="1"/>
</dbReference>
<keyword evidence="5 9" id="KW-0808">Transferase</keyword>
<dbReference type="InterPro" id="IPR023546">
    <property type="entry name" value="MGMT"/>
</dbReference>
<comment type="catalytic activity">
    <reaction evidence="8 9">
        <text>a 6-O-methyl-2'-deoxyguanosine in DNA + L-cysteinyl-[protein] = S-methyl-L-cysteinyl-[protein] + a 2'-deoxyguanosine in DNA</text>
        <dbReference type="Rhea" id="RHEA:24000"/>
        <dbReference type="Rhea" id="RHEA-COMP:10131"/>
        <dbReference type="Rhea" id="RHEA-COMP:10132"/>
        <dbReference type="Rhea" id="RHEA-COMP:11367"/>
        <dbReference type="Rhea" id="RHEA-COMP:11368"/>
        <dbReference type="ChEBI" id="CHEBI:29950"/>
        <dbReference type="ChEBI" id="CHEBI:82612"/>
        <dbReference type="ChEBI" id="CHEBI:85445"/>
        <dbReference type="ChEBI" id="CHEBI:85448"/>
        <dbReference type="EC" id="2.1.1.63"/>
    </reaction>
</comment>
<evidence type="ECO:0000313" key="13">
    <source>
        <dbReference type="Proteomes" id="UP000237925"/>
    </source>
</evidence>
<comment type="miscellaneous">
    <text evidence="9">This enzyme catalyzes only one turnover and therefore is not strictly catalytic. According to one definition, an enzyme is a biocatalyst that acts repeatedly and over many reaction cycles.</text>
</comment>
<evidence type="ECO:0000256" key="3">
    <source>
        <dbReference type="ARBA" id="ARBA00022490"/>
    </source>
</evidence>
<dbReference type="InterPro" id="IPR036217">
    <property type="entry name" value="MethylDNA_cys_MeTrfase_DNAb"/>
</dbReference>
<feature type="domain" description="Methylguanine DNA methyltransferase ribonuclease-like" evidence="11">
    <location>
        <begin position="6"/>
        <end position="82"/>
    </location>
</feature>
<reference evidence="12 13" key="1">
    <citation type="submission" date="2018-03" db="EMBL/GenBank/DDBJ databases">
        <title>Genome sequencing of Melaminivora sp.</title>
        <authorList>
            <person name="Kim S.-J."/>
            <person name="Heo J."/>
            <person name="Ahn J.-H."/>
            <person name="Kwon S.-W."/>
        </authorList>
    </citation>
    <scope>NUCLEOTIDE SEQUENCE [LARGE SCALE GENOMIC DNA]</scope>
    <source>
        <strain evidence="12 13">SC2-9</strain>
    </source>
</reference>
<dbReference type="SUPFAM" id="SSF46767">
    <property type="entry name" value="Methylated DNA-protein cysteine methyltransferase, C-terminal domain"/>
    <property type="match status" value="1"/>
</dbReference>
<dbReference type="EMBL" id="CP027667">
    <property type="protein sequence ID" value="AVO47894.1"/>
    <property type="molecule type" value="Genomic_DNA"/>
</dbReference>
<dbReference type="PANTHER" id="PTHR10815">
    <property type="entry name" value="METHYLATED-DNA--PROTEIN-CYSTEINE METHYLTRANSFERASE"/>
    <property type="match status" value="1"/>
</dbReference>
<comment type="catalytic activity">
    <reaction evidence="1 9">
        <text>a 4-O-methyl-thymidine in DNA + L-cysteinyl-[protein] = a thymidine in DNA + S-methyl-L-cysteinyl-[protein]</text>
        <dbReference type="Rhea" id="RHEA:53428"/>
        <dbReference type="Rhea" id="RHEA-COMP:10131"/>
        <dbReference type="Rhea" id="RHEA-COMP:10132"/>
        <dbReference type="Rhea" id="RHEA-COMP:13555"/>
        <dbReference type="Rhea" id="RHEA-COMP:13556"/>
        <dbReference type="ChEBI" id="CHEBI:29950"/>
        <dbReference type="ChEBI" id="CHEBI:82612"/>
        <dbReference type="ChEBI" id="CHEBI:137386"/>
        <dbReference type="ChEBI" id="CHEBI:137387"/>
        <dbReference type="EC" id="2.1.1.63"/>
    </reaction>
</comment>
<dbReference type="InterPro" id="IPR001497">
    <property type="entry name" value="MethylDNA_cys_MeTrfase_AS"/>
</dbReference>
<dbReference type="HAMAP" id="MF_00772">
    <property type="entry name" value="OGT"/>
    <property type="match status" value="1"/>
</dbReference>
<keyword evidence="4 9" id="KW-0489">Methyltransferase</keyword>
<comment type="subcellular location">
    <subcellularLocation>
        <location evidence="9">Cytoplasm</location>
    </subcellularLocation>
</comment>
<evidence type="ECO:0000256" key="1">
    <source>
        <dbReference type="ARBA" id="ARBA00001286"/>
    </source>
</evidence>
<dbReference type="InterPro" id="IPR036631">
    <property type="entry name" value="MGMT_N_sf"/>
</dbReference>
<sequence>MPLTSTVIPTPLGDMLAVASEQGLCLLEFLGQNGVERELAQVEAARGGPVQEGSNAVLEQARQQLGEYFAGERQEFSIPLDLVGTPFQLKTWQALLAIPFGETRSYSQQAHHIGQPTATRAVAGANGCNKVSIVVPCHRVIGSNGSLTGFGGGLPRKQALLELEGRVAAPILI</sequence>
<dbReference type="AlphaFoldDB" id="A0A2R3Q896"/>
<dbReference type="PROSITE" id="PS00374">
    <property type="entry name" value="MGMT"/>
    <property type="match status" value="1"/>
</dbReference>
<dbReference type="OrthoDB" id="9802228at2"/>
<accession>A0A2R3Q896</accession>
<evidence type="ECO:0000256" key="6">
    <source>
        <dbReference type="ARBA" id="ARBA00022763"/>
    </source>
</evidence>
<keyword evidence="3 9" id="KW-0963">Cytoplasm</keyword>
<dbReference type="NCBIfam" id="TIGR00589">
    <property type="entry name" value="ogt"/>
    <property type="match status" value="1"/>
</dbReference>
<dbReference type="InterPro" id="IPR008332">
    <property type="entry name" value="MethylG_MeTrfase_N"/>
</dbReference>
<dbReference type="Proteomes" id="UP000237925">
    <property type="component" value="Chromosome"/>
</dbReference>
<evidence type="ECO:0000256" key="5">
    <source>
        <dbReference type="ARBA" id="ARBA00022679"/>
    </source>
</evidence>
<feature type="domain" description="Methylated-DNA-[protein]-cysteine S-methyltransferase DNA binding" evidence="10">
    <location>
        <begin position="86"/>
        <end position="165"/>
    </location>
</feature>
<dbReference type="FunFam" id="1.10.10.10:FF:000214">
    <property type="entry name" value="Methylated-DNA--protein-cysteine methyltransferase"/>
    <property type="match status" value="1"/>
</dbReference>
<dbReference type="GO" id="GO:0005737">
    <property type="term" value="C:cytoplasm"/>
    <property type="evidence" value="ECO:0007669"/>
    <property type="project" value="UniProtKB-SubCell"/>
</dbReference>
<dbReference type="GO" id="GO:0006307">
    <property type="term" value="P:DNA alkylation repair"/>
    <property type="evidence" value="ECO:0007669"/>
    <property type="project" value="UniProtKB-UniRule"/>
</dbReference>
<evidence type="ECO:0000259" key="10">
    <source>
        <dbReference type="Pfam" id="PF01035"/>
    </source>
</evidence>
<comment type="function">
    <text evidence="9">Involved in the cellular defense against the biological effects of O6-methylguanine (O6-MeG) and O4-methylthymine (O4-MeT) in DNA. Repairs the methylated nucleobase in DNA by stoichiometrically transferring the methyl group to a cysteine residue in the enzyme. This is a suicide reaction: the enzyme is irreversibly inactivated.</text>
</comment>
<dbReference type="CDD" id="cd06445">
    <property type="entry name" value="ATase"/>
    <property type="match status" value="1"/>
</dbReference>
<dbReference type="Gene3D" id="3.30.160.70">
    <property type="entry name" value="Methylated DNA-protein cysteine methyltransferase domain"/>
    <property type="match status" value="1"/>
</dbReference>
<dbReference type="Gene3D" id="1.10.10.10">
    <property type="entry name" value="Winged helix-like DNA-binding domain superfamily/Winged helix DNA-binding domain"/>
    <property type="match status" value="1"/>
</dbReference>
<comment type="similarity">
    <text evidence="2 9">Belongs to the MGMT family.</text>
</comment>
<organism evidence="12 13">
    <name type="scientific">Melaminivora suipulveris</name>
    <dbReference type="NCBI Taxonomy" id="2109913"/>
    <lineage>
        <taxon>Bacteria</taxon>
        <taxon>Pseudomonadati</taxon>
        <taxon>Pseudomonadota</taxon>
        <taxon>Betaproteobacteria</taxon>
        <taxon>Burkholderiales</taxon>
        <taxon>Comamonadaceae</taxon>
        <taxon>Melaminivora</taxon>
    </lineage>
</organism>
<evidence type="ECO:0000256" key="8">
    <source>
        <dbReference type="ARBA" id="ARBA00049348"/>
    </source>
</evidence>
<evidence type="ECO:0000256" key="9">
    <source>
        <dbReference type="HAMAP-Rule" id="MF_00772"/>
    </source>
</evidence>
<proteinExistence type="inferred from homology"/>
<evidence type="ECO:0000256" key="7">
    <source>
        <dbReference type="ARBA" id="ARBA00023204"/>
    </source>
</evidence>
<dbReference type="Pfam" id="PF02870">
    <property type="entry name" value="Methyltransf_1N"/>
    <property type="match status" value="1"/>
</dbReference>
<dbReference type="GO" id="GO:0032259">
    <property type="term" value="P:methylation"/>
    <property type="evidence" value="ECO:0007669"/>
    <property type="project" value="UniProtKB-KW"/>
</dbReference>
<name>A0A2R3Q896_9BURK</name>
<dbReference type="SUPFAM" id="SSF53155">
    <property type="entry name" value="Methylated DNA-protein cysteine methyltransferase domain"/>
    <property type="match status" value="1"/>
</dbReference>
<evidence type="ECO:0000256" key="4">
    <source>
        <dbReference type="ARBA" id="ARBA00022603"/>
    </source>
</evidence>
<protein>
    <recommendedName>
        <fullName evidence="9">Methylated-DNA--protein-cysteine methyltransferase</fullName>
        <ecNumber evidence="9">2.1.1.63</ecNumber>
    </recommendedName>
    <alternativeName>
        <fullName evidence="9">6-O-methylguanine-DNA methyltransferase</fullName>
        <shortName evidence="9">MGMT</shortName>
    </alternativeName>
    <alternativeName>
        <fullName evidence="9">O-6-methylguanine-DNA-alkyltransferase</fullName>
    </alternativeName>
</protein>
<evidence type="ECO:0000259" key="11">
    <source>
        <dbReference type="Pfam" id="PF02870"/>
    </source>
</evidence>
<feature type="active site" description="Nucleophile; methyl group acceptor" evidence="9">
    <location>
        <position position="137"/>
    </location>
</feature>
<evidence type="ECO:0000313" key="12">
    <source>
        <dbReference type="EMBL" id="AVO47894.1"/>
    </source>
</evidence>
<dbReference type="InterPro" id="IPR036388">
    <property type="entry name" value="WH-like_DNA-bd_sf"/>
</dbReference>
<dbReference type="KEGG" id="mela:C6568_00435"/>
<evidence type="ECO:0000256" key="2">
    <source>
        <dbReference type="ARBA" id="ARBA00008711"/>
    </source>
</evidence>
<gene>
    <name evidence="12" type="ORF">C6568_00435</name>
</gene>
<dbReference type="EC" id="2.1.1.63" evidence="9"/>
<dbReference type="Pfam" id="PF01035">
    <property type="entry name" value="DNA_binding_1"/>
    <property type="match status" value="1"/>
</dbReference>
<keyword evidence="7 9" id="KW-0234">DNA repair</keyword>